<dbReference type="AlphaFoldDB" id="A0A939FLE9"/>
<keyword evidence="4" id="KW-0255">Endonuclease</keyword>
<dbReference type="InterPro" id="IPR007346">
    <property type="entry name" value="Endonuclease-I"/>
</dbReference>
<dbReference type="InterPro" id="IPR043504">
    <property type="entry name" value="Peptidase_S1_PA_chymotrypsin"/>
</dbReference>
<organism evidence="4 5">
    <name type="scientific">Streptomyces triculaminicus</name>
    <dbReference type="NCBI Taxonomy" id="2816232"/>
    <lineage>
        <taxon>Bacteria</taxon>
        <taxon>Bacillati</taxon>
        <taxon>Actinomycetota</taxon>
        <taxon>Actinomycetes</taxon>
        <taxon>Kitasatosporales</taxon>
        <taxon>Streptomycetaceae</taxon>
        <taxon>Streptomyces</taxon>
    </lineage>
</organism>
<dbReference type="EMBL" id="JAFMOF010000002">
    <property type="protein sequence ID" value="MBO0654331.1"/>
    <property type="molecule type" value="Genomic_DNA"/>
</dbReference>
<dbReference type="InterPro" id="IPR009003">
    <property type="entry name" value="Peptidase_S1_PA"/>
</dbReference>
<dbReference type="PANTHER" id="PTHR33607:SF2">
    <property type="entry name" value="ENDONUCLEASE-1"/>
    <property type="match status" value="1"/>
</dbReference>
<evidence type="ECO:0000313" key="4">
    <source>
        <dbReference type="EMBL" id="MBO0654331.1"/>
    </source>
</evidence>
<dbReference type="SUPFAM" id="SSF54060">
    <property type="entry name" value="His-Me finger endonucleases"/>
    <property type="match status" value="1"/>
</dbReference>
<keyword evidence="1" id="KW-0540">Nuclease</keyword>
<evidence type="ECO:0000256" key="1">
    <source>
        <dbReference type="ARBA" id="ARBA00022722"/>
    </source>
</evidence>
<sequence length="733" mass="79977">MATIEYLPRTEFLRQTERATERYEARTRERQAIRKALDDRGVLHADAPDRVTKRLARLGASWPLATALERTPREATTGRSLAGLAPDSFGADVLALERLMGRNDLVDVGFLEAGSLAARSVGRVFVGGRGAHYGTGFLVSESLLLTNNHVLRDPEQAERGLVRFNYQAGPDGRPLEPVEFGLEPARFFVTDRHLDFTLVAVAARSRHGEPLGAFGRLGLSEAQGKVILGELVNIVQHPGGEPKQLALRENEVVDLLDDFVQYGADTRQGSSGAPVFNDQWEVVALHHAGVPAKGADGRYLAVDGSVWTPEQGEERLAWKANEGVRISRILRAVREAAVSGSAPELRAQLLETPTGLPGPVGPPSPAGAGPAPAPAPAPEISGRSESGDVVHLTVPLRIAVGIAGAGPPSWAGPAPDGDRGAPSPPLPPAYGGPAYGPPTDGRVPYPERELQAALVNLEAGRDRPYYEAEADQAARQEYYASLPGVTGAPLRQALTDLLERTHERRPAYKPIMLLYPWVDLHPDLELRGIYSGESFSPEEFIRADAEAEAARFERWRELLVREAALGPDAVAAEMDALEDAVLFNCEHVVPQSWFAKREPMRGDLHHLFACGTTCNSFRGNFPYFDFADLQEAIRTSCGRRESQGFEPSAGKGPVARATFYFLLRYPGLIGDAPGELRRERLEMLLTWHESEAVGEYEHHRNAAIAEIQGDRNPLVDHPEWARDLDFEHAWPAA</sequence>
<dbReference type="GO" id="GO:0004519">
    <property type="term" value="F:endonuclease activity"/>
    <property type="evidence" value="ECO:0007669"/>
    <property type="project" value="UniProtKB-KW"/>
</dbReference>
<dbReference type="Pfam" id="PF13365">
    <property type="entry name" value="Trypsin_2"/>
    <property type="match status" value="1"/>
</dbReference>
<dbReference type="PANTHER" id="PTHR33607">
    <property type="entry name" value="ENDONUCLEASE-1"/>
    <property type="match status" value="1"/>
</dbReference>
<evidence type="ECO:0000256" key="3">
    <source>
        <dbReference type="SAM" id="MobiDB-lite"/>
    </source>
</evidence>
<dbReference type="GO" id="GO:0016787">
    <property type="term" value="F:hydrolase activity"/>
    <property type="evidence" value="ECO:0007669"/>
    <property type="project" value="UniProtKB-KW"/>
</dbReference>
<protein>
    <submittedName>
        <fullName evidence="4">Endonuclease</fullName>
    </submittedName>
</protein>
<keyword evidence="5" id="KW-1185">Reference proteome</keyword>
<evidence type="ECO:0000313" key="5">
    <source>
        <dbReference type="Proteomes" id="UP000664781"/>
    </source>
</evidence>
<accession>A0A939FLE9</accession>
<dbReference type="SUPFAM" id="SSF50494">
    <property type="entry name" value="Trypsin-like serine proteases"/>
    <property type="match status" value="1"/>
</dbReference>
<dbReference type="Pfam" id="PF04231">
    <property type="entry name" value="Endonuclease_1"/>
    <property type="match status" value="1"/>
</dbReference>
<reference evidence="4" key="1">
    <citation type="submission" date="2021-03" db="EMBL/GenBank/DDBJ databases">
        <title>Streptomyces strains.</title>
        <authorList>
            <person name="Lund M.B."/>
            <person name="Toerring T."/>
        </authorList>
    </citation>
    <scope>NUCLEOTIDE SEQUENCE</scope>
    <source>
        <strain evidence="4">JCM 4242</strain>
    </source>
</reference>
<dbReference type="RefSeq" id="WP_207247582.1">
    <property type="nucleotide sequence ID" value="NZ_JAFMOF010000002.1"/>
</dbReference>
<comment type="caution">
    <text evidence="4">The sequence shown here is derived from an EMBL/GenBank/DDBJ whole genome shotgun (WGS) entry which is preliminary data.</text>
</comment>
<proteinExistence type="predicted"/>
<dbReference type="Proteomes" id="UP000664781">
    <property type="component" value="Unassembled WGS sequence"/>
</dbReference>
<dbReference type="InterPro" id="IPR044925">
    <property type="entry name" value="His-Me_finger_sf"/>
</dbReference>
<feature type="compositionally biased region" description="Pro residues" evidence="3">
    <location>
        <begin position="359"/>
        <end position="377"/>
    </location>
</feature>
<evidence type="ECO:0000256" key="2">
    <source>
        <dbReference type="ARBA" id="ARBA00022801"/>
    </source>
</evidence>
<dbReference type="Gene3D" id="2.40.10.10">
    <property type="entry name" value="Trypsin-like serine proteases"/>
    <property type="match status" value="2"/>
</dbReference>
<feature type="region of interest" description="Disordered" evidence="3">
    <location>
        <begin position="351"/>
        <end position="385"/>
    </location>
</feature>
<keyword evidence="2" id="KW-0378">Hydrolase</keyword>
<gene>
    <name evidence="4" type="ORF">J1792_16575</name>
</gene>
<feature type="region of interest" description="Disordered" evidence="3">
    <location>
        <begin position="409"/>
        <end position="443"/>
    </location>
</feature>
<name>A0A939FLE9_9ACTN</name>